<sequence length="262" mass="29769">MQLLDRQYCAKVGFLVSGRVQSVLTQDGDFKELIERAENTLLEMKAVLRGSAFSDTSACFLDTFVEHVDDQEVFVMQSNMALPFDLKATVTALWKVLSTDTIDEYCYYHQVVQKSETVIVQTFGIRYVDDVTDVDFRGKYIFSRFKDGDYVVIVWVAECEPIEVNGTQCSGVQCQTTGWIQLSAQKSVKIYGTLARAYSRLNVVSPRDKLDVTPQLHSFLSLAQRMHDKFMVSFSSVLDKALIEEDWKMNGGCTETRDFTTD</sequence>
<protein>
    <submittedName>
        <fullName evidence="1">Uncharacterized protein</fullName>
    </submittedName>
</protein>
<dbReference type="AlphaFoldDB" id="A0A2P4XW62"/>
<dbReference type="Proteomes" id="UP000237271">
    <property type="component" value="Unassembled WGS sequence"/>
</dbReference>
<accession>A0A2P4XW62</accession>
<proteinExistence type="predicted"/>
<organism evidence="1 2">
    <name type="scientific">Phytophthora palmivora</name>
    <dbReference type="NCBI Taxonomy" id="4796"/>
    <lineage>
        <taxon>Eukaryota</taxon>
        <taxon>Sar</taxon>
        <taxon>Stramenopiles</taxon>
        <taxon>Oomycota</taxon>
        <taxon>Peronosporomycetes</taxon>
        <taxon>Peronosporales</taxon>
        <taxon>Peronosporaceae</taxon>
        <taxon>Phytophthora</taxon>
    </lineage>
</organism>
<gene>
    <name evidence="1" type="ORF">PHPALM_13894</name>
</gene>
<dbReference type="OrthoDB" id="104583at2759"/>
<name>A0A2P4XW62_9STRA</name>
<keyword evidence="2" id="KW-1185">Reference proteome</keyword>
<evidence type="ECO:0000313" key="1">
    <source>
        <dbReference type="EMBL" id="POM69790.1"/>
    </source>
</evidence>
<reference evidence="1 2" key="1">
    <citation type="journal article" date="2017" name="Genome Biol. Evol.">
        <title>Phytophthora megakarya and P. palmivora, closely related causal agents of cacao black pod rot, underwent increases in genome sizes and gene numbers by different mechanisms.</title>
        <authorList>
            <person name="Ali S.S."/>
            <person name="Shao J."/>
            <person name="Lary D.J."/>
            <person name="Kronmiller B."/>
            <person name="Shen D."/>
            <person name="Strem M.D."/>
            <person name="Amoako-Attah I."/>
            <person name="Akrofi A.Y."/>
            <person name="Begoude B.A."/>
            <person name="Ten Hoopen G.M."/>
            <person name="Coulibaly K."/>
            <person name="Kebe B.I."/>
            <person name="Melnick R.L."/>
            <person name="Guiltinan M.J."/>
            <person name="Tyler B.M."/>
            <person name="Meinhardt L.W."/>
            <person name="Bailey B.A."/>
        </authorList>
    </citation>
    <scope>NUCLEOTIDE SEQUENCE [LARGE SCALE GENOMIC DNA]</scope>
    <source>
        <strain evidence="2">sbr112.9</strain>
    </source>
</reference>
<dbReference type="EMBL" id="NCKW01007821">
    <property type="protein sequence ID" value="POM69790.1"/>
    <property type="molecule type" value="Genomic_DNA"/>
</dbReference>
<comment type="caution">
    <text evidence="1">The sequence shown here is derived from an EMBL/GenBank/DDBJ whole genome shotgun (WGS) entry which is preliminary data.</text>
</comment>
<evidence type="ECO:0000313" key="2">
    <source>
        <dbReference type="Proteomes" id="UP000237271"/>
    </source>
</evidence>